<name>A0ABN2ZKE9_9ACTN</name>
<dbReference type="EMBL" id="BAAANT010000014">
    <property type="protein sequence ID" value="GAA2143598.1"/>
    <property type="molecule type" value="Genomic_DNA"/>
</dbReference>
<proteinExistence type="predicted"/>
<dbReference type="RefSeq" id="WP_344465011.1">
    <property type="nucleotide sequence ID" value="NZ_BAAANT010000014.1"/>
</dbReference>
<accession>A0ABN2ZKE9</accession>
<comment type="caution">
    <text evidence="1">The sequence shown here is derived from an EMBL/GenBank/DDBJ whole genome shotgun (WGS) entry which is preliminary data.</text>
</comment>
<organism evidence="1 2">
    <name type="scientific">Kitasatospora kazusensis</name>
    <dbReference type="NCBI Taxonomy" id="407974"/>
    <lineage>
        <taxon>Bacteria</taxon>
        <taxon>Bacillati</taxon>
        <taxon>Actinomycetota</taxon>
        <taxon>Actinomycetes</taxon>
        <taxon>Kitasatosporales</taxon>
        <taxon>Streptomycetaceae</taxon>
        <taxon>Kitasatospora</taxon>
    </lineage>
</organism>
<evidence type="ECO:0000313" key="2">
    <source>
        <dbReference type="Proteomes" id="UP001422759"/>
    </source>
</evidence>
<protein>
    <submittedName>
        <fullName evidence="1">Uncharacterized protein</fullName>
    </submittedName>
</protein>
<sequence length="265" mass="27963">MSTDIPYSAVVPAPHDSVRIVPLHSDSELFGSPEGGAPAAAPQLTFRGGPLLTAVKVFTVYWGAAWSTAPLSDTAAKLDGFFDFVLTSPLLDMLGEYRDVNGLQVGHGSHIGRAVVTTPAPKHVVTDAGIQHLLQQELGANPAFPAADTETLYFVYLPPGTSVVQGGSRSCQAFCGYHNDIGGQIFYAAMPYPGCTGCTGTLTPFDALTSTSSHELSEAITDPIPGKGWYDDVNGEIGDICAWKTHSVGAYTVQSEWSNLKNACI</sequence>
<dbReference type="Proteomes" id="UP001422759">
    <property type="component" value="Unassembled WGS sequence"/>
</dbReference>
<keyword evidence="2" id="KW-1185">Reference proteome</keyword>
<gene>
    <name evidence="1" type="ORF">GCM10009760_30190</name>
</gene>
<reference evidence="1 2" key="1">
    <citation type="journal article" date="2019" name="Int. J. Syst. Evol. Microbiol.">
        <title>The Global Catalogue of Microorganisms (GCM) 10K type strain sequencing project: providing services to taxonomists for standard genome sequencing and annotation.</title>
        <authorList>
            <consortium name="The Broad Institute Genomics Platform"/>
            <consortium name="The Broad Institute Genome Sequencing Center for Infectious Disease"/>
            <person name="Wu L."/>
            <person name="Ma J."/>
        </authorList>
    </citation>
    <scope>NUCLEOTIDE SEQUENCE [LARGE SCALE GENOMIC DNA]</scope>
    <source>
        <strain evidence="1 2">JCM 14560</strain>
    </source>
</reference>
<evidence type="ECO:0000313" key="1">
    <source>
        <dbReference type="EMBL" id="GAA2143598.1"/>
    </source>
</evidence>